<dbReference type="GO" id="GO:0004150">
    <property type="term" value="F:dihydroneopterin aldolase activity"/>
    <property type="evidence" value="ECO:0007669"/>
    <property type="project" value="UniProtKB-UniRule"/>
</dbReference>
<dbReference type="PANTHER" id="PTHR42844:SF1">
    <property type="entry name" value="DIHYDRONEOPTERIN ALDOLASE 1-RELATED"/>
    <property type="match status" value="1"/>
</dbReference>
<dbReference type="EC" id="4.1.2.25" evidence="6"/>
<dbReference type="AlphaFoldDB" id="A0A2T0AW53"/>
<evidence type="ECO:0000256" key="5">
    <source>
        <dbReference type="ARBA" id="ARBA00023239"/>
    </source>
</evidence>
<dbReference type="GO" id="GO:0046656">
    <property type="term" value="P:folic acid biosynthetic process"/>
    <property type="evidence" value="ECO:0007669"/>
    <property type="project" value="UniProtKB-UniRule"/>
</dbReference>
<dbReference type="GO" id="GO:0046654">
    <property type="term" value="P:tetrahydrofolate biosynthetic process"/>
    <property type="evidence" value="ECO:0007669"/>
    <property type="project" value="UniProtKB-UniRule"/>
</dbReference>
<evidence type="ECO:0000256" key="1">
    <source>
        <dbReference type="ARBA" id="ARBA00001353"/>
    </source>
</evidence>
<evidence type="ECO:0000313" key="9">
    <source>
        <dbReference type="Proteomes" id="UP000238415"/>
    </source>
</evidence>
<keyword evidence="9" id="KW-1185">Reference proteome</keyword>
<keyword evidence="5 6" id="KW-0456">Lyase</keyword>
<comment type="catalytic activity">
    <reaction evidence="1 6">
        <text>7,8-dihydroneopterin = 6-hydroxymethyl-7,8-dihydropterin + glycolaldehyde</text>
        <dbReference type="Rhea" id="RHEA:10540"/>
        <dbReference type="ChEBI" id="CHEBI:17001"/>
        <dbReference type="ChEBI" id="CHEBI:17071"/>
        <dbReference type="ChEBI" id="CHEBI:44841"/>
        <dbReference type="EC" id="4.1.2.25"/>
    </reaction>
</comment>
<dbReference type="FunFam" id="3.30.1130.10:FF:000003">
    <property type="entry name" value="7,8-dihydroneopterin aldolase"/>
    <property type="match status" value="1"/>
</dbReference>
<dbReference type="Gene3D" id="3.30.1130.10">
    <property type="match status" value="1"/>
</dbReference>
<gene>
    <name evidence="8" type="primary">folB</name>
    <name evidence="8" type="ORF">MOHU_04580</name>
</gene>
<accession>A0A2T0AW53</accession>
<dbReference type="UniPathway" id="UPA00077">
    <property type="reaction ID" value="UER00154"/>
</dbReference>
<dbReference type="OrthoDB" id="9808041at2"/>
<evidence type="ECO:0000313" key="8">
    <source>
        <dbReference type="EMBL" id="PRR74958.1"/>
    </source>
</evidence>
<dbReference type="Pfam" id="PF02152">
    <property type="entry name" value="FolB"/>
    <property type="match status" value="1"/>
</dbReference>
<dbReference type="GO" id="GO:0005737">
    <property type="term" value="C:cytoplasm"/>
    <property type="evidence" value="ECO:0007669"/>
    <property type="project" value="TreeGrafter"/>
</dbReference>
<evidence type="ECO:0000256" key="6">
    <source>
        <dbReference type="RuleBase" id="RU362079"/>
    </source>
</evidence>
<dbReference type="SUPFAM" id="SSF55620">
    <property type="entry name" value="Tetrahydrobiopterin biosynthesis enzymes-like"/>
    <property type="match status" value="1"/>
</dbReference>
<dbReference type="InterPro" id="IPR043133">
    <property type="entry name" value="GTP-CH-I_C/QueF"/>
</dbReference>
<name>A0A2T0AW53_9FIRM</name>
<dbReference type="PANTHER" id="PTHR42844">
    <property type="entry name" value="DIHYDRONEOPTERIN ALDOLASE 1-RELATED"/>
    <property type="match status" value="1"/>
</dbReference>
<evidence type="ECO:0000256" key="4">
    <source>
        <dbReference type="ARBA" id="ARBA00022909"/>
    </source>
</evidence>
<organism evidence="8 9">
    <name type="scientific">Neomoorella humiferrea</name>
    <dbReference type="NCBI Taxonomy" id="676965"/>
    <lineage>
        <taxon>Bacteria</taxon>
        <taxon>Bacillati</taxon>
        <taxon>Bacillota</taxon>
        <taxon>Clostridia</taxon>
        <taxon>Neomoorellales</taxon>
        <taxon>Neomoorellaceae</taxon>
        <taxon>Neomoorella</taxon>
    </lineage>
</organism>
<dbReference type="InterPro" id="IPR006157">
    <property type="entry name" value="FolB_dom"/>
</dbReference>
<dbReference type="EMBL" id="PVXM01000006">
    <property type="protein sequence ID" value="PRR74958.1"/>
    <property type="molecule type" value="Genomic_DNA"/>
</dbReference>
<proteinExistence type="inferred from homology"/>
<comment type="function">
    <text evidence="6">Catalyzes the conversion of 7,8-dihydroneopterin to 6-hydroxymethyl-7,8-dihydropterin.</text>
</comment>
<evidence type="ECO:0000256" key="2">
    <source>
        <dbReference type="ARBA" id="ARBA00005013"/>
    </source>
</evidence>
<comment type="pathway">
    <text evidence="2 6">Cofactor biosynthesis; tetrahydrofolate biosynthesis; 2-amino-4-hydroxy-6-hydroxymethyl-7,8-dihydropteridine diphosphate from 7,8-dihydroneopterin triphosphate: step 3/4.</text>
</comment>
<evidence type="ECO:0000256" key="3">
    <source>
        <dbReference type="ARBA" id="ARBA00005708"/>
    </source>
</evidence>
<evidence type="ECO:0000259" key="7">
    <source>
        <dbReference type="SMART" id="SM00905"/>
    </source>
</evidence>
<protein>
    <recommendedName>
        <fullName evidence="6">7,8-dihydroneopterin aldolase</fullName>
        <ecNumber evidence="6">4.1.2.25</ecNumber>
    </recommendedName>
</protein>
<sequence>MANDKIILAGLEFYAHHGCHPAEAELGQPFILDIELVLDLSPAGKTDDLKATINYDAVYRLVRTIVTEGRFHLLEALAETVAQKILVSFPVEEVMVRIKKPRAPLPGTIAYAGVEIRRRRKSTDFPGGYSKGR</sequence>
<dbReference type="InterPro" id="IPR006156">
    <property type="entry name" value="Dihydroneopterin_aldolase"/>
</dbReference>
<reference evidence="8 9" key="1">
    <citation type="submission" date="2018-03" db="EMBL/GenBank/DDBJ databases">
        <title>Genome sequence of Moorella humiferrea DSM 23265.</title>
        <authorList>
            <person name="Poehlein A."/>
            <person name="Daniel R."/>
        </authorList>
    </citation>
    <scope>NUCLEOTIDE SEQUENCE [LARGE SCALE GENOMIC DNA]</scope>
    <source>
        <strain evidence="8 9">DSM 23265</strain>
    </source>
</reference>
<dbReference type="NCBIfam" id="TIGR00525">
    <property type="entry name" value="folB"/>
    <property type="match status" value="1"/>
</dbReference>
<dbReference type="NCBIfam" id="TIGR00526">
    <property type="entry name" value="folB_dom"/>
    <property type="match status" value="1"/>
</dbReference>
<comment type="similarity">
    <text evidence="3 6">Belongs to the DHNA family.</text>
</comment>
<dbReference type="RefSeq" id="WP_106004487.1">
    <property type="nucleotide sequence ID" value="NZ_CP136418.1"/>
</dbReference>
<keyword evidence="4 6" id="KW-0289">Folate biosynthesis</keyword>
<comment type="caution">
    <text evidence="8">The sequence shown here is derived from an EMBL/GenBank/DDBJ whole genome shotgun (WGS) entry which is preliminary data.</text>
</comment>
<feature type="domain" description="Dihydroneopterin aldolase/epimerase" evidence="7">
    <location>
        <begin position="6"/>
        <end position="118"/>
    </location>
</feature>
<dbReference type="CDD" id="cd00534">
    <property type="entry name" value="DHNA_DHNTPE"/>
    <property type="match status" value="1"/>
</dbReference>
<dbReference type="SMART" id="SM00905">
    <property type="entry name" value="FolB"/>
    <property type="match status" value="1"/>
</dbReference>
<dbReference type="Proteomes" id="UP000238415">
    <property type="component" value="Unassembled WGS sequence"/>
</dbReference>